<evidence type="ECO:0000313" key="2">
    <source>
        <dbReference type="EMBL" id="URE44365.1"/>
    </source>
</evidence>
<feature type="region of interest" description="Disordered" evidence="1">
    <location>
        <begin position="127"/>
        <end position="148"/>
    </location>
</feature>
<organism evidence="2 3">
    <name type="scientific">Musa troglodytarum</name>
    <name type="common">fe'i banana</name>
    <dbReference type="NCBI Taxonomy" id="320322"/>
    <lineage>
        <taxon>Eukaryota</taxon>
        <taxon>Viridiplantae</taxon>
        <taxon>Streptophyta</taxon>
        <taxon>Embryophyta</taxon>
        <taxon>Tracheophyta</taxon>
        <taxon>Spermatophyta</taxon>
        <taxon>Magnoliopsida</taxon>
        <taxon>Liliopsida</taxon>
        <taxon>Zingiberales</taxon>
        <taxon>Musaceae</taxon>
        <taxon>Musa</taxon>
    </lineage>
</organism>
<dbReference type="Proteomes" id="UP001055439">
    <property type="component" value="Chromosome 9"/>
</dbReference>
<reference evidence="2" key="1">
    <citation type="submission" date="2022-05" db="EMBL/GenBank/DDBJ databases">
        <title>The Musa troglodytarum L. genome provides insights into the mechanism of non-climacteric behaviour and enrichment of carotenoids.</title>
        <authorList>
            <person name="Wang J."/>
        </authorList>
    </citation>
    <scope>NUCLEOTIDE SEQUENCE</scope>
    <source>
        <tissue evidence="2">Leaf</tissue>
    </source>
</reference>
<keyword evidence="3" id="KW-1185">Reference proteome</keyword>
<dbReference type="EMBL" id="CP097511">
    <property type="protein sequence ID" value="URE44365.1"/>
    <property type="molecule type" value="Genomic_DNA"/>
</dbReference>
<name>A0A9E7I1V5_9LILI</name>
<evidence type="ECO:0000256" key="1">
    <source>
        <dbReference type="SAM" id="MobiDB-lite"/>
    </source>
</evidence>
<accession>A0A9E7I1V5</accession>
<proteinExistence type="predicted"/>
<dbReference type="AlphaFoldDB" id="A0A9E7I1V5"/>
<feature type="compositionally biased region" description="Pro residues" evidence="1">
    <location>
        <begin position="127"/>
        <end position="138"/>
    </location>
</feature>
<sequence>MNANWSFVGREDRLQRSAKLMATKDCLWFARIENSPYSSDRVNRCFLSLSTASLMSWVLCARSGTPANVVMLKFNRSRSRTCPSLRMSSFSTEAIWHKILVRRRLRASMRSLPRPLLPPQRYAPVLLLPPPKAPPPSSRPEKGFNGGG</sequence>
<gene>
    <name evidence="2" type="ORF">MUK42_37087</name>
</gene>
<protein>
    <submittedName>
        <fullName evidence="2">Uncharacterized protein</fullName>
    </submittedName>
</protein>
<evidence type="ECO:0000313" key="3">
    <source>
        <dbReference type="Proteomes" id="UP001055439"/>
    </source>
</evidence>